<comment type="caution">
    <text evidence="2">The sequence shown here is derived from an EMBL/GenBank/DDBJ whole genome shotgun (WGS) entry which is preliminary data.</text>
</comment>
<reference evidence="2" key="1">
    <citation type="submission" date="2021-02" db="EMBL/GenBank/DDBJ databases">
        <authorList>
            <person name="Nowell W R."/>
        </authorList>
    </citation>
    <scope>NUCLEOTIDE SEQUENCE</scope>
</reference>
<organism evidence="2 4">
    <name type="scientific">Adineta steineri</name>
    <dbReference type="NCBI Taxonomy" id="433720"/>
    <lineage>
        <taxon>Eukaryota</taxon>
        <taxon>Metazoa</taxon>
        <taxon>Spiralia</taxon>
        <taxon>Gnathifera</taxon>
        <taxon>Rotifera</taxon>
        <taxon>Eurotatoria</taxon>
        <taxon>Bdelloidea</taxon>
        <taxon>Adinetida</taxon>
        <taxon>Adinetidae</taxon>
        <taxon>Adineta</taxon>
    </lineage>
</organism>
<dbReference type="AlphaFoldDB" id="A0A813M9Q3"/>
<protein>
    <submittedName>
        <fullName evidence="2">Uncharacterized protein</fullName>
    </submittedName>
</protein>
<feature type="region of interest" description="Disordered" evidence="1">
    <location>
        <begin position="41"/>
        <end position="102"/>
    </location>
</feature>
<evidence type="ECO:0000313" key="3">
    <source>
        <dbReference type="EMBL" id="CAF3605350.1"/>
    </source>
</evidence>
<feature type="compositionally biased region" description="Polar residues" evidence="1">
    <location>
        <begin position="62"/>
        <end position="91"/>
    </location>
</feature>
<dbReference type="Proteomes" id="UP000663868">
    <property type="component" value="Unassembled WGS sequence"/>
</dbReference>
<dbReference type="EMBL" id="CAJOBB010000195">
    <property type="protein sequence ID" value="CAF3605350.1"/>
    <property type="molecule type" value="Genomic_DNA"/>
</dbReference>
<proteinExistence type="predicted"/>
<dbReference type="Proteomes" id="UP000663860">
    <property type="component" value="Unassembled WGS sequence"/>
</dbReference>
<dbReference type="EMBL" id="CAJNOE010000006">
    <property type="protein sequence ID" value="CAF0717366.1"/>
    <property type="molecule type" value="Genomic_DNA"/>
</dbReference>
<name>A0A813M9Q3_9BILA</name>
<evidence type="ECO:0000313" key="4">
    <source>
        <dbReference type="Proteomes" id="UP000663860"/>
    </source>
</evidence>
<evidence type="ECO:0000256" key="1">
    <source>
        <dbReference type="SAM" id="MobiDB-lite"/>
    </source>
</evidence>
<accession>A0A813M9Q3</accession>
<sequence>MEKVVNKTVNALTRLGNHLERRLSTGNDDEHPTYESYEQHEAFASSGSAFHRPLDKKPAKSNYASRKSNKFSSDNLAASPSGSSSFNNYRQTPIDRLNRPPYGTGIGAPLAYGYQGASGAQQFGGMSGDGQYGGMSGGGQFGGMSGGGQFGGMSGGGQLGNGAGNVGYAPDYYIAERRQLELVPAPKPQIIRQEVRVPYPVDRPVPQPYAVKVPQPYPVDRPVRVPVPQPYPVDRPVPYPVAVQSPPVQVPVPVPTPVPCYIPVPVPVPSPPPSPVMVENSVTYTQRWIQQDRQAAGSPQMFQQQRQMAGSPLMFQQNQQRQMAGSPVMFQQNQQQQRQMAGSPMMFQQNQQPQYSGMGMNPCCLPYGSGAYQ</sequence>
<gene>
    <name evidence="2" type="ORF">IZO911_LOCUS1322</name>
    <name evidence="3" type="ORF">KXQ929_LOCUS5353</name>
</gene>
<evidence type="ECO:0000313" key="2">
    <source>
        <dbReference type="EMBL" id="CAF0717366.1"/>
    </source>
</evidence>